<proteinExistence type="predicted"/>
<dbReference type="Proteomes" id="UP001295469">
    <property type="component" value="Chromosome A09"/>
</dbReference>
<gene>
    <name evidence="1" type="ORF">DARMORV10_A09P67660.1</name>
</gene>
<feature type="non-terminal residue" evidence="1">
    <location>
        <position position="49"/>
    </location>
</feature>
<accession>A0A816PU15</accession>
<organism evidence="1">
    <name type="scientific">Brassica napus</name>
    <name type="common">Rape</name>
    <dbReference type="NCBI Taxonomy" id="3708"/>
    <lineage>
        <taxon>Eukaryota</taxon>
        <taxon>Viridiplantae</taxon>
        <taxon>Streptophyta</taxon>
        <taxon>Embryophyta</taxon>
        <taxon>Tracheophyta</taxon>
        <taxon>Spermatophyta</taxon>
        <taxon>Magnoliopsida</taxon>
        <taxon>eudicotyledons</taxon>
        <taxon>Gunneridae</taxon>
        <taxon>Pentapetalae</taxon>
        <taxon>rosids</taxon>
        <taxon>malvids</taxon>
        <taxon>Brassicales</taxon>
        <taxon>Brassicaceae</taxon>
        <taxon>Brassiceae</taxon>
        <taxon>Brassica</taxon>
    </lineage>
</organism>
<protein>
    <submittedName>
        <fullName evidence="1">(rape) hypothetical protein</fullName>
    </submittedName>
</protein>
<dbReference type="EMBL" id="HG994363">
    <property type="protein sequence ID" value="CAF2052112.1"/>
    <property type="molecule type" value="Genomic_DNA"/>
</dbReference>
<reference evidence="1" key="1">
    <citation type="submission" date="2021-01" db="EMBL/GenBank/DDBJ databases">
        <authorList>
            <consortium name="Genoscope - CEA"/>
            <person name="William W."/>
        </authorList>
    </citation>
    <scope>NUCLEOTIDE SEQUENCE</scope>
</reference>
<dbReference type="AlphaFoldDB" id="A0A816PU15"/>
<evidence type="ECO:0000313" key="1">
    <source>
        <dbReference type="EMBL" id="CAF2052112.1"/>
    </source>
</evidence>
<name>A0A816PU15_BRANA</name>
<sequence length="49" mass="5872">KKKIKNLLESNYRRQEQIFIDQVKRVRWLLKTNKAANTKSKELSAELRG</sequence>